<dbReference type="RefSeq" id="WP_097788499.1">
    <property type="nucleotide sequence ID" value="NZ_BAAADT010000024.1"/>
</dbReference>
<dbReference type="PANTHER" id="PTHR13887:SF33">
    <property type="entry name" value="ISOMERASE"/>
    <property type="match status" value="1"/>
</dbReference>
<keyword evidence="3" id="KW-1185">Reference proteome</keyword>
<dbReference type="AlphaFoldDB" id="A0A291P504"/>
<accession>A0A291P504</accession>
<dbReference type="InterPro" id="IPR001853">
    <property type="entry name" value="DSBA-like_thioredoxin_dom"/>
</dbReference>
<dbReference type="EMBL" id="CP021435">
    <property type="protein sequence ID" value="ATJ82004.1"/>
    <property type="molecule type" value="Genomic_DNA"/>
</dbReference>
<evidence type="ECO:0000259" key="1">
    <source>
        <dbReference type="Pfam" id="PF01323"/>
    </source>
</evidence>
<dbReference type="OrthoDB" id="9799122at2"/>
<dbReference type="Pfam" id="PF01323">
    <property type="entry name" value="DSBA"/>
    <property type="match status" value="1"/>
</dbReference>
<dbReference type="PANTHER" id="PTHR13887">
    <property type="entry name" value="GLUTATHIONE S-TRANSFERASE KAPPA"/>
    <property type="match status" value="1"/>
</dbReference>
<protein>
    <recommendedName>
        <fullName evidence="1">DSBA-like thioredoxin domain-containing protein</fullName>
    </recommendedName>
</protein>
<dbReference type="SUPFAM" id="SSF52833">
    <property type="entry name" value="Thioredoxin-like"/>
    <property type="match status" value="1"/>
</dbReference>
<proteinExistence type="predicted"/>
<dbReference type="GO" id="GO:0016491">
    <property type="term" value="F:oxidoreductase activity"/>
    <property type="evidence" value="ECO:0007669"/>
    <property type="project" value="InterPro"/>
</dbReference>
<evidence type="ECO:0000313" key="2">
    <source>
        <dbReference type="EMBL" id="ATJ82004.1"/>
    </source>
</evidence>
<sequence length="234" mass="26577">MDTLQKQSCDAAFSHCETLDGNAFIDGQDFCGKVRLRVWLDFVCPYCLLSEASIYEAAKSLDVKIEWMPFELRPYPEPTLRPEGKYLQTVWASSVYPMAKQLGVPIQLPKISPQPYTRLAFEGMQYAKSLGKADAYIRGVLNAFFVVGEDIGKLDVLEKVAYQSGLDRMEFRRNLESGRFFELHQAMLDVARQHDIRSVPTIQVGTVRIEGVPDLQELRECLQRQLECGGARTE</sequence>
<reference evidence="2 3" key="1">
    <citation type="journal article" date="2017" name="Sci. Rep.">
        <title>Revealing the Saline Adaptation Strategies of the Halophilic Bacterium Halomonas beimenensis through High-throughput Omics and Transposon Mutagenesis Approaches.</title>
        <authorList>
            <person name="Chen Y.H."/>
            <person name="Lin S.S."/>
            <person name="Shyu Y.T."/>
        </authorList>
    </citation>
    <scope>NUCLEOTIDE SEQUENCE [LARGE SCALE GENOMIC DNA]</scope>
    <source>
        <strain evidence="2 3">NTU-111</strain>
    </source>
</reference>
<dbReference type="Proteomes" id="UP000219993">
    <property type="component" value="Chromosome"/>
</dbReference>
<name>A0A291P504_9GAMM</name>
<dbReference type="KEGG" id="hbe:BEI_1017"/>
<feature type="domain" description="DSBA-like thioredoxin" evidence="1">
    <location>
        <begin position="36"/>
        <end position="222"/>
    </location>
</feature>
<dbReference type="InterPro" id="IPR036249">
    <property type="entry name" value="Thioredoxin-like_sf"/>
</dbReference>
<organism evidence="2 3">
    <name type="scientific">Halomonas beimenensis</name>
    <dbReference type="NCBI Taxonomy" id="475662"/>
    <lineage>
        <taxon>Bacteria</taxon>
        <taxon>Pseudomonadati</taxon>
        <taxon>Pseudomonadota</taxon>
        <taxon>Gammaproteobacteria</taxon>
        <taxon>Oceanospirillales</taxon>
        <taxon>Halomonadaceae</taxon>
        <taxon>Halomonas</taxon>
    </lineage>
</organism>
<dbReference type="Gene3D" id="3.40.30.10">
    <property type="entry name" value="Glutaredoxin"/>
    <property type="match status" value="1"/>
</dbReference>
<gene>
    <name evidence="2" type="ORF">BEI_1017</name>
</gene>
<evidence type="ECO:0000313" key="3">
    <source>
        <dbReference type="Proteomes" id="UP000219993"/>
    </source>
</evidence>